<proteinExistence type="predicted"/>
<evidence type="ECO:0000313" key="1">
    <source>
        <dbReference type="EMBL" id="ANM86254.1"/>
    </source>
</evidence>
<reference evidence="1" key="1">
    <citation type="submission" date="2016-01" db="EMBL/GenBank/DDBJ databases">
        <title>In vivo virulence comparison of newly identified Infectious Salmon Anemia Virus (ISAV) strains found in the Atlantic Canada region.</title>
        <authorList>
            <person name="LeBlanc F."/>
            <person name="Leadbeater S."/>
            <person name="Laflamme M."/>
            <person name="Gagne N."/>
        </authorList>
    </citation>
    <scope>NUCLEOTIDE SEQUENCE</scope>
    <source>
        <strain evidence="1">CA/NS/2012-21/2012</strain>
    </source>
</reference>
<organism evidence="1">
    <name type="scientific">Isavirus salaris</name>
    <dbReference type="NCBI Taxonomy" id="55987"/>
    <lineage>
        <taxon>Viruses</taxon>
        <taxon>Riboviria</taxon>
        <taxon>Orthornavirae</taxon>
        <taxon>Negarnaviricota</taxon>
        <taxon>Polyploviricotina</taxon>
        <taxon>Insthoviricetes</taxon>
        <taxon>Articulavirales</taxon>
        <taxon>Orthomyxoviridae</taxon>
        <taxon>Isavirus</taxon>
    </lineage>
</organism>
<sequence length="300" mass="33716">MDFTKVYGVLIDQLKLHGKDKVLNRFLWGLALKHVIKYKENVQNMSGFNFEVMVPEQGGKVVFSLTETGSCVSFYGDDEPGEGSCELASENMDFPSCPLGNGDDFCLSLALSTMRWSGMTKRSGFMDRFIGSFVHCTPVMIWSYGNLSKKSHHKMACHTCPDEYKFSDKDEMQGYYEECLEASTDIFLDELATVVTGGFFPVGLKGSWGGWYLKYVRYAGPLAGSSGFIVNQRFYDRAQNKTGSRVVSMVEMDGDGLSFIYEKPSVYHSDGCTGSAARFWRRDHNERAGVELRAGLHFRM</sequence>
<protein>
    <submittedName>
        <fullName evidence="1">ORF1</fullName>
    </submittedName>
</protein>
<dbReference type="EMBL" id="KU587562">
    <property type="protein sequence ID" value="ANM86254.1"/>
    <property type="molecule type" value="Viral_cRNA"/>
</dbReference>
<name>A0A192ZHU3_9ORTO</name>
<accession>A0A192ZHU3</accession>